<evidence type="ECO:0000313" key="3">
    <source>
        <dbReference type="EMBL" id="NMP30907.1"/>
    </source>
</evidence>
<organism evidence="3 4">
    <name type="scientific">Thalassotalea algicola</name>
    <dbReference type="NCBI Taxonomy" id="2716224"/>
    <lineage>
        <taxon>Bacteria</taxon>
        <taxon>Pseudomonadati</taxon>
        <taxon>Pseudomonadota</taxon>
        <taxon>Gammaproteobacteria</taxon>
        <taxon>Alteromonadales</taxon>
        <taxon>Colwelliaceae</taxon>
        <taxon>Thalassotalea</taxon>
    </lineage>
</organism>
<sequence length="201" mass="22253">MAIIIIAAGNSSRLGQPKQLVHFQGEPLLLRQINLALSVSDNVYVVLGSQSEKFQSMLENMPVNVIDNENWQQGMGSSIACGFAQIGSVAAAMLLLVDQWRVTTDDLVLLVQSWQQQPDNIHACSWHNQEVGSEKENVSFGPPVVFPKAFFTKLIGLSGQIGAKPILNKYLDHVQFHQIRNAEYDLDTPSQLAAIKELEQQ</sequence>
<keyword evidence="3" id="KW-0808">Transferase</keyword>
<name>A0A7Y0LAS6_9GAMM</name>
<feature type="domain" description="MobA-like NTP transferase" evidence="2">
    <location>
        <begin position="4"/>
        <end position="172"/>
    </location>
</feature>
<evidence type="ECO:0000259" key="2">
    <source>
        <dbReference type="Pfam" id="PF12804"/>
    </source>
</evidence>
<dbReference type="Pfam" id="PF12804">
    <property type="entry name" value="NTP_transf_3"/>
    <property type="match status" value="1"/>
</dbReference>
<dbReference type="SUPFAM" id="SSF53448">
    <property type="entry name" value="Nucleotide-diphospho-sugar transferases"/>
    <property type="match status" value="1"/>
</dbReference>
<evidence type="ECO:0000256" key="1">
    <source>
        <dbReference type="ARBA" id="ARBA00022842"/>
    </source>
</evidence>
<dbReference type="InterPro" id="IPR025877">
    <property type="entry name" value="MobA-like_NTP_Trfase"/>
</dbReference>
<dbReference type="AlphaFoldDB" id="A0A7Y0LAS6"/>
<proteinExistence type="predicted"/>
<dbReference type="EMBL" id="JABBXH010000002">
    <property type="protein sequence ID" value="NMP30907.1"/>
    <property type="molecule type" value="Genomic_DNA"/>
</dbReference>
<dbReference type="PANTHER" id="PTHR43777">
    <property type="entry name" value="MOLYBDENUM COFACTOR CYTIDYLYLTRANSFERASE"/>
    <property type="match status" value="1"/>
</dbReference>
<dbReference type="CDD" id="cd04182">
    <property type="entry name" value="GT_2_like_f"/>
    <property type="match status" value="1"/>
</dbReference>
<dbReference type="Proteomes" id="UP000568664">
    <property type="component" value="Unassembled WGS sequence"/>
</dbReference>
<dbReference type="RefSeq" id="WP_169074259.1">
    <property type="nucleotide sequence ID" value="NZ_JABBXH010000002.1"/>
</dbReference>
<protein>
    <submittedName>
        <fullName evidence="3">Nucleotidyltransferase family protein</fullName>
    </submittedName>
</protein>
<keyword evidence="1" id="KW-0460">Magnesium</keyword>
<dbReference type="Gene3D" id="3.90.550.10">
    <property type="entry name" value="Spore Coat Polysaccharide Biosynthesis Protein SpsA, Chain A"/>
    <property type="match status" value="1"/>
</dbReference>
<gene>
    <name evidence="3" type="ORF">HII17_04960</name>
</gene>
<reference evidence="3 4" key="1">
    <citation type="submission" date="2020-04" db="EMBL/GenBank/DDBJ databases">
        <title>Thalassotalea sp. M1531, isolated from the surface of marine red alga.</title>
        <authorList>
            <person name="Pang L."/>
            <person name="Lu D.-C."/>
        </authorList>
    </citation>
    <scope>NUCLEOTIDE SEQUENCE [LARGE SCALE GENOMIC DNA]</scope>
    <source>
        <strain evidence="3 4">M1531</strain>
    </source>
</reference>
<accession>A0A7Y0LAS6</accession>
<dbReference type="InterPro" id="IPR029044">
    <property type="entry name" value="Nucleotide-diphossugar_trans"/>
</dbReference>
<comment type="caution">
    <text evidence="3">The sequence shown here is derived from an EMBL/GenBank/DDBJ whole genome shotgun (WGS) entry which is preliminary data.</text>
</comment>
<evidence type="ECO:0000313" key="4">
    <source>
        <dbReference type="Proteomes" id="UP000568664"/>
    </source>
</evidence>
<dbReference type="GO" id="GO:0016779">
    <property type="term" value="F:nucleotidyltransferase activity"/>
    <property type="evidence" value="ECO:0007669"/>
    <property type="project" value="UniProtKB-ARBA"/>
</dbReference>
<dbReference type="PANTHER" id="PTHR43777:SF1">
    <property type="entry name" value="MOLYBDENUM COFACTOR CYTIDYLYLTRANSFERASE"/>
    <property type="match status" value="1"/>
</dbReference>
<keyword evidence="4" id="KW-1185">Reference proteome</keyword>